<reference evidence="6 7" key="1">
    <citation type="journal article" date="2017" name="Genome Biol.">
        <title>New reference genome sequences of hot pepper reveal the massive evolution of plant disease-resistance genes by retroduplication.</title>
        <authorList>
            <person name="Kim S."/>
            <person name="Park J."/>
            <person name="Yeom S.I."/>
            <person name="Kim Y.M."/>
            <person name="Seo E."/>
            <person name="Kim K.T."/>
            <person name="Kim M.S."/>
            <person name="Lee J.M."/>
            <person name="Cheong K."/>
            <person name="Shin H.S."/>
            <person name="Kim S.B."/>
            <person name="Han K."/>
            <person name="Lee J."/>
            <person name="Park M."/>
            <person name="Lee H.A."/>
            <person name="Lee H.Y."/>
            <person name="Lee Y."/>
            <person name="Oh S."/>
            <person name="Lee J.H."/>
            <person name="Choi E."/>
            <person name="Choi E."/>
            <person name="Lee S.E."/>
            <person name="Jeon J."/>
            <person name="Kim H."/>
            <person name="Choi G."/>
            <person name="Song H."/>
            <person name="Lee J."/>
            <person name="Lee S.C."/>
            <person name="Kwon J.K."/>
            <person name="Lee H.Y."/>
            <person name="Koo N."/>
            <person name="Hong Y."/>
            <person name="Kim R.W."/>
            <person name="Kang W.H."/>
            <person name="Huh J.H."/>
            <person name="Kang B.C."/>
            <person name="Yang T.J."/>
            <person name="Lee Y.H."/>
            <person name="Bennetzen J.L."/>
            <person name="Choi D."/>
        </authorList>
    </citation>
    <scope>NUCLEOTIDE SEQUENCE [LARGE SCALE GENOMIC DNA]</scope>
    <source>
        <strain evidence="7">cv. PBC81</strain>
    </source>
</reference>
<dbReference type="GO" id="GO:0045489">
    <property type="term" value="P:pectin biosynthetic process"/>
    <property type="evidence" value="ECO:0007669"/>
    <property type="project" value="UniProtKB-UniPathway"/>
</dbReference>
<proteinExistence type="inferred from homology"/>
<evidence type="ECO:0000256" key="2">
    <source>
        <dbReference type="ARBA" id="ARBA00006351"/>
    </source>
</evidence>
<evidence type="ECO:0000256" key="4">
    <source>
        <dbReference type="ARBA" id="ARBA00022679"/>
    </source>
</evidence>
<comment type="pathway">
    <text evidence="1 5">Glycan metabolism; pectin biosynthesis.</text>
</comment>
<comment type="subcellular location">
    <subcellularLocation>
        <location evidence="5">Golgi apparatus membrane</location>
        <topology evidence="5">Single-pass type II membrane protein</topology>
    </subcellularLocation>
</comment>
<keyword evidence="5" id="KW-0961">Cell wall biogenesis/degradation</keyword>
<dbReference type="InterPro" id="IPR029044">
    <property type="entry name" value="Nucleotide-diphossugar_trans"/>
</dbReference>
<organism evidence="6 7">
    <name type="scientific">Capsicum baccatum</name>
    <name type="common">Peruvian pepper</name>
    <dbReference type="NCBI Taxonomy" id="33114"/>
    <lineage>
        <taxon>Eukaryota</taxon>
        <taxon>Viridiplantae</taxon>
        <taxon>Streptophyta</taxon>
        <taxon>Embryophyta</taxon>
        <taxon>Tracheophyta</taxon>
        <taxon>Spermatophyta</taxon>
        <taxon>Magnoliopsida</taxon>
        <taxon>eudicotyledons</taxon>
        <taxon>Gunneridae</taxon>
        <taxon>Pentapetalae</taxon>
        <taxon>asterids</taxon>
        <taxon>lamiids</taxon>
        <taxon>Solanales</taxon>
        <taxon>Solanaceae</taxon>
        <taxon>Solanoideae</taxon>
        <taxon>Capsiceae</taxon>
        <taxon>Capsicum</taxon>
    </lineage>
</organism>
<evidence type="ECO:0000313" key="6">
    <source>
        <dbReference type="EMBL" id="PHT34559.1"/>
    </source>
</evidence>
<protein>
    <recommendedName>
        <fullName evidence="5">Hexosyltransferase</fullName>
        <ecNumber evidence="5">2.4.1.-</ecNumber>
    </recommendedName>
</protein>
<dbReference type="EC" id="2.4.1.-" evidence="5"/>
<dbReference type="AlphaFoldDB" id="A0A2G2VNM0"/>
<comment type="similarity">
    <text evidence="2 5">Belongs to the glycosyltransferase 8 family.</text>
</comment>
<dbReference type="Proteomes" id="UP000224567">
    <property type="component" value="Unassembled WGS sequence"/>
</dbReference>
<keyword evidence="5" id="KW-0333">Golgi apparatus</keyword>
<keyword evidence="3 5" id="KW-0328">Glycosyltransferase</keyword>
<keyword evidence="7" id="KW-1185">Reference proteome</keyword>
<dbReference type="GO" id="GO:0047262">
    <property type="term" value="F:polygalacturonate 4-alpha-galacturonosyltransferase activity"/>
    <property type="evidence" value="ECO:0007669"/>
    <property type="project" value="InterPro"/>
</dbReference>
<dbReference type="Pfam" id="PF01501">
    <property type="entry name" value="Glyco_transf_8"/>
    <property type="match status" value="1"/>
</dbReference>
<dbReference type="SUPFAM" id="SSF53448">
    <property type="entry name" value="Nucleotide-diphospho-sugar transferases"/>
    <property type="match status" value="1"/>
</dbReference>
<reference evidence="7" key="2">
    <citation type="journal article" date="2017" name="J. Anim. Genet.">
        <title>Multiple reference genome sequences of hot pepper reveal the massive evolution of plant disease resistance genes by retroduplication.</title>
        <authorList>
            <person name="Kim S."/>
            <person name="Park J."/>
            <person name="Yeom S.-I."/>
            <person name="Kim Y.-M."/>
            <person name="Seo E."/>
            <person name="Kim K.-T."/>
            <person name="Kim M.-S."/>
            <person name="Lee J.M."/>
            <person name="Cheong K."/>
            <person name="Shin H.-S."/>
            <person name="Kim S.-B."/>
            <person name="Han K."/>
            <person name="Lee J."/>
            <person name="Park M."/>
            <person name="Lee H.-A."/>
            <person name="Lee H.-Y."/>
            <person name="Lee Y."/>
            <person name="Oh S."/>
            <person name="Lee J.H."/>
            <person name="Choi E."/>
            <person name="Choi E."/>
            <person name="Lee S.E."/>
            <person name="Jeon J."/>
            <person name="Kim H."/>
            <person name="Choi G."/>
            <person name="Song H."/>
            <person name="Lee J."/>
            <person name="Lee S.-C."/>
            <person name="Kwon J.-K."/>
            <person name="Lee H.-Y."/>
            <person name="Koo N."/>
            <person name="Hong Y."/>
            <person name="Kim R.W."/>
            <person name="Kang W.-H."/>
            <person name="Huh J.H."/>
            <person name="Kang B.-C."/>
            <person name="Yang T.-J."/>
            <person name="Lee Y.-H."/>
            <person name="Bennetzen J.L."/>
            <person name="Choi D."/>
        </authorList>
    </citation>
    <scope>NUCLEOTIDE SEQUENCE [LARGE SCALE GENOMIC DNA]</scope>
    <source>
        <strain evidence="7">cv. PBC81</strain>
    </source>
</reference>
<evidence type="ECO:0000256" key="1">
    <source>
        <dbReference type="ARBA" id="ARBA00004877"/>
    </source>
</evidence>
<sequence length="116" mass="13032">MTTKDEKQKSKSTIQEWDDTISSEIEERITKLTLELESNLILVNLNSGFELWNLGELPPSLIAFEGHVHQIDLSRNIAGLGYRSISNVVESILENGAVIHFNGSGKPWIKIRAPEM</sequence>
<evidence type="ECO:0000256" key="3">
    <source>
        <dbReference type="ARBA" id="ARBA00022676"/>
    </source>
</evidence>
<dbReference type="GO" id="GO:0071555">
    <property type="term" value="P:cell wall organization"/>
    <property type="evidence" value="ECO:0007669"/>
    <property type="project" value="UniProtKB-KW"/>
</dbReference>
<evidence type="ECO:0000256" key="5">
    <source>
        <dbReference type="RuleBase" id="RU362027"/>
    </source>
</evidence>
<keyword evidence="4" id="KW-0808">Transferase</keyword>
<dbReference type="GO" id="GO:0000139">
    <property type="term" value="C:Golgi membrane"/>
    <property type="evidence" value="ECO:0007669"/>
    <property type="project" value="UniProtKB-SubCell"/>
</dbReference>
<gene>
    <name evidence="6" type="ORF">CQW23_26359</name>
</gene>
<dbReference type="PANTHER" id="PTHR32116">
    <property type="entry name" value="GALACTURONOSYLTRANSFERASE 4-RELATED"/>
    <property type="match status" value="1"/>
</dbReference>
<dbReference type="InterPro" id="IPR002495">
    <property type="entry name" value="Glyco_trans_8"/>
</dbReference>
<evidence type="ECO:0000313" key="7">
    <source>
        <dbReference type="Proteomes" id="UP000224567"/>
    </source>
</evidence>
<accession>A0A2G2VNM0</accession>
<dbReference type="EMBL" id="MLFT02000011">
    <property type="protein sequence ID" value="PHT34559.1"/>
    <property type="molecule type" value="Genomic_DNA"/>
</dbReference>
<dbReference type="UniPathway" id="UPA00845"/>
<comment type="caution">
    <text evidence="6">The sequence shown here is derived from an EMBL/GenBank/DDBJ whole genome shotgun (WGS) entry which is preliminary data.</text>
</comment>
<dbReference type="InterPro" id="IPR029993">
    <property type="entry name" value="GAUT"/>
</dbReference>
<dbReference type="STRING" id="33114.A0A2G2VNM0"/>
<name>A0A2G2VNM0_CAPBA</name>
<dbReference type="OrthoDB" id="411524at2759"/>
<dbReference type="PANTHER" id="PTHR32116:SF30">
    <property type="entry name" value="GALACTURONOSYLTRANSFERASE 15-RELATED"/>
    <property type="match status" value="1"/>
</dbReference>